<name>A0A100WIP5_MYCCR</name>
<dbReference type="AlphaFoldDB" id="A0A100WIP5"/>
<dbReference type="RefSeq" id="WP_062659990.1">
    <property type="nucleotide sequence ID" value="NZ_BCSY01000131.1"/>
</dbReference>
<dbReference type="OrthoDB" id="4764202at2"/>
<evidence type="ECO:0000313" key="2">
    <source>
        <dbReference type="EMBL" id="GAS99292.1"/>
    </source>
</evidence>
<keyword evidence="1" id="KW-0472">Membrane</keyword>
<keyword evidence="3" id="KW-1185">Reference proteome</keyword>
<feature type="transmembrane region" description="Helical" evidence="1">
    <location>
        <begin position="49"/>
        <end position="72"/>
    </location>
</feature>
<organism evidence="2 3">
    <name type="scientific">Mycolicibacterium canariasense</name>
    <name type="common">Mycobacterium canariasense</name>
    <dbReference type="NCBI Taxonomy" id="228230"/>
    <lineage>
        <taxon>Bacteria</taxon>
        <taxon>Bacillati</taxon>
        <taxon>Actinomycetota</taxon>
        <taxon>Actinomycetes</taxon>
        <taxon>Mycobacteriales</taxon>
        <taxon>Mycobacteriaceae</taxon>
        <taxon>Mycolicibacterium</taxon>
    </lineage>
</organism>
<keyword evidence="1" id="KW-1133">Transmembrane helix</keyword>
<comment type="caution">
    <text evidence="2">The sequence shown here is derived from an EMBL/GenBank/DDBJ whole genome shotgun (WGS) entry which is preliminary data.</text>
</comment>
<dbReference type="Proteomes" id="UP000069443">
    <property type="component" value="Unassembled WGS sequence"/>
</dbReference>
<keyword evidence="1" id="KW-0812">Transmembrane</keyword>
<feature type="transmembrane region" description="Helical" evidence="1">
    <location>
        <begin position="21"/>
        <end position="43"/>
    </location>
</feature>
<reference evidence="3" key="1">
    <citation type="journal article" date="2016" name="Genome Announc.">
        <title>Draft Genome Sequences of Five Rapidly Growing Mycobacterium Species, M. thermoresistibile, M. fortuitum subsp. acetamidolyticum, M. canariasense, M. brisbanense, and M. novocastrense.</title>
        <authorList>
            <person name="Katahira K."/>
            <person name="Ogura Y."/>
            <person name="Gotoh Y."/>
            <person name="Hayashi T."/>
        </authorList>
    </citation>
    <scope>NUCLEOTIDE SEQUENCE [LARGE SCALE GENOMIC DNA]</scope>
    <source>
        <strain evidence="3">JCM15298</strain>
    </source>
</reference>
<sequence>MRPFRVFNGVSRVRVIWKLAGIRLGPLGQLSVLALMTLCLLVSALAGPLIAGAVFLAGFVAVAVYATVLARLDDTEALSERTQLVLLRRGLKQALHR</sequence>
<protein>
    <submittedName>
        <fullName evidence="2">Uncharacterized protein</fullName>
    </submittedName>
</protein>
<gene>
    <name evidence="2" type="ORF">RMCC_6257</name>
</gene>
<evidence type="ECO:0000256" key="1">
    <source>
        <dbReference type="SAM" id="Phobius"/>
    </source>
</evidence>
<proteinExistence type="predicted"/>
<dbReference type="EMBL" id="BCSY01000131">
    <property type="protein sequence ID" value="GAS99292.1"/>
    <property type="molecule type" value="Genomic_DNA"/>
</dbReference>
<evidence type="ECO:0000313" key="3">
    <source>
        <dbReference type="Proteomes" id="UP000069443"/>
    </source>
</evidence>
<reference evidence="3" key="2">
    <citation type="submission" date="2016-02" db="EMBL/GenBank/DDBJ databases">
        <title>Draft genome sequence of five rapidly growing Mycobacterium species.</title>
        <authorList>
            <person name="Katahira K."/>
            <person name="Gotou Y."/>
            <person name="Iida K."/>
            <person name="Ogura Y."/>
            <person name="Hayashi T."/>
        </authorList>
    </citation>
    <scope>NUCLEOTIDE SEQUENCE [LARGE SCALE GENOMIC DNA]</scope>
    <source>
        <strain evidence="3">JCM15298</strain>
    </source>
</reference>
<accession>A0A100WIP5</accession>